<evidence type="ECO:0000313" key="2">
    <source>
        <dbReference type="Proteomes" id="UP000789702"/>
    </source>
</evidence>
<name>A0ACA9KWG2_9GLOM</name>
<proteinExistence type="predicted"/>
<accession>A0ACA9KWG2</accession>
<protein>
    <submittedName>
        <fullName evidence="1">4684_t:CDS:1</fullName>
    </submittedName>
</protein>
<comment type="caution">
    <text evidence="1">The sequence shown here is derived from an EMBL/GenBank/DDBJ whole genome shotgun (WGS) entry which is preliminary data.</text>
</comment>
<reference evidence="1" key="1">
    <citation type="submission" date="2021-06" db="EMBL/GenBank/DDBJ databases">
        <authorList>
            <person name="Kallberg Y."/>
            <person name="Tangrot J."/>
            <person name="Rosling A."/>
        </authorList>
    </citation>
    <scope>NUCLEOTIDE SEQUENCE</scope>
    <source>
        <strain evidence="1">IL203A</strain>
    </source>
</reference>
<sequence>MPPQPQNLDDIDIPDSLCLTLNKENFLVRDSIIGEDRIILFTAKANIQHLSRVLYWIMDVTFKTVLTIFHQLYTIHASIGTTDNLRVLSLSNILLRSTTIFTDFELAAINASHDEFPEYGLSTQYSTDEKLSINLCQLFALAFLPSKEIPAAFDILKEKMLPKTNEIVQCYAPPLFPPQMWSVHDFMEIGVYTIVTEFQKEQQQVEHQIETILCGAPEKQIQESSKHQTQQRTNTRKDRMSKTPNLAKNKHKKGENVQSTKPSEKQTQESSKHQTRQRTSIKKSKAPNLTKNKYKKVQSTKPGKEQTNTSRERKFKSPFP</sequence>
<dbReference type="Proteomes" id="UP000789702">
    <property type="component" value="Unassembled WGS sequence"/>
</dbReference>
<dbReference type="EMBL" id="CAJVPU010002007">
    <property type="protein sequence ID" value="CAG8493288.1"/>
    <property type="molecule type" value="Genomic_DNA"/>
</dbReference>
<organism evidence="1 2">
    <name type="scientific">Dentiscutata heterogama</name>
    <dbReference type="NCBI Taxonomy" id="1316150"/>
    <lineage>
        <taxon>Eukaryota</taxon>
        <taxon>Fungi</taxon>
        <taxon>Fungi incertae sedis</taxon>
        <taxon>Mucoromycota</taxon>
        <taxon>Glomeromycotina</taxon>
        <taxon>Glomeromycetes</taxon>
        <taxon>Diversisporales</taxon>
        <taxon>Gigasporaceae</taxon>
        <taxon>Dentiscutata</taxon>
    </lineage>
</organism>
<gene>
    <name evidence="1" type="ORF">DHETER_LOCUS2657</name>
</gene>
<evidence type="ECO:0000313" key="1">
    <source>
        <dbReference type="EMBL" id="CAG8493288.1"/>
    </source>
</evidence>
<keyword evidence="2" id="KW-1185">Reference proteome</keyword>